<keyword evidence="2" id="KW-0472">Membrane</keyword>
<keyword evidence="4" id="KW-0418">Kinase</keyword>
<dbReference type="GO" id="GO:0016301">
    <property type="term" value="F:kinase activity"/>
    <property type="evidence" value="ECO:0007669"/>
    <property type="project" value="UniProtKB-KW"/>
</dbReference>
<evidence type="ECO:0000256" key="1">
    <source>
        <dbReference type="ARBA" id="ARBA00009670"/>
    </source>
</evidence>
<protein>
    <submittedName>
        <fullName evidence="4">AarF/ABC1/UbiB kinase family protein</fullName>
    </submittedName>
</protein>
<keyword evidence="2" id="KW-1133">Transmembrane helix</keyword>
<dbReference type="SUPFAM" id="SSF56112">
    <property type="entry name" value="Protein kinase-like (PK-like)"/>
    <property type="match status" value="1"/>
</dbReference>
<feature type="domain" description="ABC1 atypical kinase-like" evidence="3">
    <location>
        <begin position="89"/>
        <end position="330"/>
    </location>
</feature>
<dbReference type="InterPro" id="IPR011009">
    <property type="entry name" value="Kinase-like_dom_sf"/>
</dbReference>
<gene>
    <name evidence="4" type="ORF">EHS13_29365</name>
</gene>
<dbReference type="OrthoDB" id="9795390at2"/>
<feature type="transmembrane region" description="Helical" evidence="2">
    <location>
        <begin position="520"/>
        <end position="537"/>
    </location>
</feature>
<evidence type="ECO:0000313" key="4">
    <source>
        <dbReference type="EMBL" id="QGQ98701.1"/>
    </source>
</evidence>
<evidence type="ECO:0000256" key="2">
    <source>
        <dbReference type="SAM" id="Phobius"/>
    </source>
</evidence>
<dbReference type="CDD" id="cd05121">
    <property type="entry name" value="ABC1_ADCK3-like"/>
    <property type="match status" value="1"/>
</dbReference>
<dbReference type="PANTHER" id="PTHR10566:SF113">
    <property type="entry name" value="PROTEIN ACTIVITY OF BC1 COMPLEX KINASE 7, CHLOROPLASTIC"/>
    <property type="match status" value="1"/>
</dbReference>
<dbReference type="Proteomes" id="UP000426246">
    <property type="component" value="Chromosome"/>
</dbReference>
<dbReference type="Pfam" id="PF03109">
    <property type="entry name" value="ABC1"/>
    <property type="match status" value="1"/>
</dbReference>
<dbReference type="KEGG" id="ppsc:EHS13_29365"/>
<comment type="similarity">
    <text evidence="1">Belongs to the protein kinase superfamily. ADCK protein kinase family.</text>
</comment>
<dbReference type="InterPro" id="IPR050154">
    <property type="entry name" value="UbiB_kinase"/>
</dbReference>
<name>A0A6B8RQN2_9BACL</name>
<dbReference type="Gene3D" id="1.10.510.10">
    <property type="entry name" value="Transferase(Phosphotransferase) domain 1"/>
    <property type="match status" value="1"/>
</dbReference>
<sequence length="557" mass="63222">MKTNRLYRIWVITTMSIRFFLEIWWFQQRKAKLPPRELTLQWELLLKQQAKRFKARALSLEGILIKVGQFLSTRADLLPAIFTDELSGLIDQVTPVPREAALKVLESQWQAPYTEHLLEIGTAAVASASIAVVYKAKLLDGTAVAIKIQRPRIDRIFQADFRAIRIVMKLTKRFTSWGKSLDLDRLYSELVEIVSKELDFIQEMQHAESFERNIDPALRVRVPKYYTALITRRIIVMEWIEGFLITDLQALHKHGLKPKEIVQRFAASFLQQLIVDGFFHADPHPGNIRLEADGTLVFIDFGMMGSISRAQRTSFISLISALLLQNYPLMVTALAELRFVNKVADQAQIADAMEAATNLYLSRGFQSFDEQAIQTLMTQLRSFVNGNAIQMPAEFAFLGRAAGIVSGVIATLAPDVDYLALGKEIAKPMLDKTFGNERKDVRYSIPPILLLTGKAILRLPLQLEQLLQIQIRQGELSLKQSRANGWTKYYQKKQKFTALLFVSLWLAAIGLYAFQSHEAGYAAAVSSLPFLVYYRSLDKKFERMMASPLTEQAGDLA</sequence>
<keyword evidence="2" id="KW-0812">Transmembrane</keyword>
<accession>A0A6B8RQN2</accession>
<dbReference type="EMBL" id="CP034235">
    <property type="protein sequence ID" value="QGQ98701.1"/>
    <property type="molecule type" value="Genomic_DNA"/>
</dbReference>
<dbReference type="RefSeq" id="WP_155703810.1">
    <property type="nucleotide sequence ID" value="NZ_CP034235.1"/>
</dbReference>
<reference evidence="5" key="1">
    <citation type="submission" date="2018-11" db="EMBL/GenBank/DDBJ databases">
        <title>Complete genome sequence of Paenibacillus sp. ML311-T8.</title>
        <authorList>
            <person name="Nam Y.-D."/>
            <person name="Kang J."/>
            <person name="Chung W.-H."/>
            <person name="Park Y.S."/>
        </authorList>
    </citation>
    <scope>NUCLEOTIDE SEQUENCE [LARGE SCALE GENOMIC DNA]</scope>
    <source>
        <strain evidence="5">ML311-T8</strain>
    </source>
</reference>
<keyword evidence="5" id="KW-1185">Reference proteome</keyword>
<dbReference type="InterPro" id="IPR004147">
    <property type="entry name" value="ABC1_dom"/>
</dbReference>
<keyword evidence="4" id="KW-0808">Transferase</keyword>
<dbReference type="AlphaFoldDB" id="A0A6B8RQN2"/>
<evidence type="ECO:0000259" key="3">
    <source>
        <dbReference type="Pfam" id="PF03109"/>
    </source>
</evidence>
<evidence type="ECO:0000313" key="5">
    <source>
        <dbReference type="Proteomes" id="UP000426246"/>
    </source>
</evidence>
<dbReference type="PANTHER" id="PTHR10566">
    <property type="entry name" value="CHAPERONE-ACTIVITY OF BC1 COMPLEX CABC1 -RELATED"/>
    <property type="match status" value="1"/>
</dbReference>
<organism evidence="4 5">
    <name type="scientific">Paenibacillus psychroresistens</name>
    <dbReference type="NCBI Taxonomy" id="1778678"/>
    <lineage>
        <taxon>Bacteria</taxon>
        <taxon>Bacillati</taxon>
        <taxon>Bacillota</taxon>
        <taxon>Bacilli</taxon>
        <taxon>Bacillales</taxon>
        <taxon>Paenibacillaceae</taxon>
        <taxon>Paenibacillus</taxon>
    </lineage>
</organism>
<feature type="transmembrane region" description="Helical" evidence="2">
    <location>
        <begin position="496"/>
        <end position="514"/>
    </location>
</feature>
<proteinExistence type="inferred from homology"/>
<feature type="transmembrane region" description="Helical" evidence="2">
    <location>
        <begin position="6"/>
        <end position="26"/>
    </location>
</feature>